<dbReference type="EMBL" id="JABMIG020000013">
    <property type="protein sequence ID" value="KAL3803508.1"/>
    <property type="molecule type" value="Genomic_DNA"/>
</dbReference>
<dbReference type="AlphaFoldDB" id="A0ABD3QST4"/>
<dbReference type="Proteomes" id="UP001516023">
    <property type="component" value="Unassembled WGS sequence"/>
</dbReference>
<keyword evidence="3" id="KW-1185">Reference proteome</keyword>
<evidence type="ECO:0000313" key="3">
    <source>
        <dbReference type="Proteomes" id="UP001516023"/>
    </source>
</evidence>
<feature type="compositionally biased region" description="Acidic residues" evidence="1">
    <location>
        <begin position="411"/>
        <end position="420"/>
    </location>
</feature>
<accession>A0ABD3QST4</accession>
<reference evidence="2 3" key="1">
    <citation type="journal article" date="2020" name="G3 (Bethesda)">
        <title>Improved Reference Genome for Cyclotella cryptica CCMP332, a Model for Cell Wall Morphogenesis, Salinity Adaptation, and Lipid Production in Diatoms (Bacillariophyta).</title>
        <authorList>
            <person name="Roberts W.R."/>
            <person name="Downey K.M."/>
            <person name="Ruck E.C."/>
            <person name="Traller J.C."/>
            <person name="Alverson A.J."/>
        </authorList>
    </citation>
    <scope>NUCLEOTIDE SEQUENCE [LARGE SCALE GENOMIC DNA]</scope>
    <source>
        <strain evidence="2 3">CCMP332</strain>
    </source>
</reference>
<feature type="region of interest" description="Disordered" evidence="1">
    <location>
        <begin position="523"/>
        <end position="559"/>
    </location>
</feature>
<feature type="region of interest" description="Disordered" evidence="1">
    <location>
        <begin position="348"/>
        <end position="474"/>
    </location>
</feature>
<proteinExistence type="predicted"/>
<feature type="region of interest" description="Disordered" evidence="1">
    <location>
        <begin position="673"/>
        <end position="692"/>
    </location>
</feature>
<evidence type="ECO:0000313" key="2">
    <source>
        <dbReference type="EMBL" id="KAL3803508.1"/>
    </source>
</evidence>
<name>A0ABD3QST4_9STRA</name>
<feature type="compositionally biased region" description="Basic and acidic residues" evidence="1">
    <location>
        <begin position="535"/>
        <end position="544"/>
    </location>
</feature>
<feature type="region of interest" description="Disordered" evidence="1">
    <location>
        <begin position="853"/>
        <end position="873"/>
    </location>
</feature>
<feature type="compositionally biased region" description="Polar residues" evidence="1">
    <location>
        <begin position="778"/>
        <end position="802"/>
    </location>
</feature>
<protein>
    <submittedName>
        <fullName evidence="2">Uncharacterized protein</fullName>
    </submittedName>
</protein>
<organism evidence="2 3">
    <name type="scientific">Cyclotella cryptica</name>
    <dbReference type="NCBI Taxonomy" id="29204"/>
    <lineage>
        <taxon>Eukaryota</taxon>
        <taxon>Sar</taxon>
        <taxon>Stramenopiles</taxon>
        <taxon>Ochrophyta</taxon>
        <taxon>Bacillariophyta</taxon>
        <taxon>Coscinodiscophyceae</taxon>
        <taxon>Thalassiosirophycidae</taxon>
        <taxon>Stephanodiscales</taxon>
        <taxon>Stephanodiscaceae</taxon>
        <taxon>Cyclotella</taxon>
    </lineage>
</organism>
<feature type="compositionally biased region" description="Polar residues" evidence="1">
    <location>
        <begin position="861"/>
        <end position="873"/>
    </location>
</feature>
<feature type="compositionally biased region" description="Polar residues" evidence="1">
    <location>
        <begin position="679"/>
        <end position="688"/>
    </location>
</feature>
<evidence type="ECO:0000256" key="1">
    <source>
        <dbReference type="SAM" id="MobiDB-lite"/>
    </source>
</evidence>
<comment type="caution">
    <text evidence="2">The sequence shown here is derived from an EMBL/GenBank/DDBJ whole genome shotgun (WGS) entry which is preliminary data.</text>
</comment>
<feature type="region of interest" description="Disordered" evidence="1">
    <location>
        <begin position="777"/>
        <end position="804"/>
    </location>
</feature>
<gene>
    <name evidence="2" type="ORF">HJC23_014056</name>
</gene>
<feature type="region of interest" description="Disordered" evidence="1">
    <location>
        <begin position="283"/>
        <end position="308"/>
    </location>
</feature>
<sequence>MPALAMSRTRNESNRQHKQLHVHFKHPIEEDEPMITRVKKEYMRKSKSLVDPLVQRHAKEIIAAKLIEGYYLKGNGEKCTECLMPLMVKDSAWDGVFCGQGWYQSQKTGVCVVCNPEPYDDESNASDDLLESPRGQYQHCIPSFPEDDQSDDGSVDQFKKKFAISTEVHAKKSEMKEEEDEIAVAELNVHVKPGDSKYCPSCGMEMLYFEQDLECPFCAVELVKQELGIAGFQADAIEYEKMKEKNDVVDGLYLNALEIPSSSSCSTLSESVRFAELHHDEVHASQRDDGVISTPEKSSHETSQKHSSISYVYEEAPAVQVQSEAGSTELAVNAILKRLIAGFWKENNDKSSQGASAKHSLERRPSSASLNEAVESFSAKESASVEVKDEEEDNLNALNQNTANGARDVPDERDVEENDVDSLPSRLGDTGECSETHGPSYNGESANEIATPESTSPECRNSEDKEEVASVTSKLEDMDLGPNASYDFAHEESALFDDDHSNNDALSEVVTVARNILAQRDLRPNDTAPDVSTLAEEKSIRSRMDPPSVCSRDPPNLVTNTDELVEDDLLLLRKNHSSPDSRDPPMTFSDKYQPKLEFMYPEPTPFSCAGRNPIDPSEHGGSLDLDSFSQEDIADVAHRYHFQTINEVEVNYEPENPPRDVVPSHCKVTAPCKDPPDLVTNSTPVTTTRKIDGGNATRARRNTLYRQPDILKKMNHGVGASQSMKPDPMAPVVVKPAPPRAEDLYQQPDILKSMLHEHESSRDKIVRQRLIQLESRYQKLTSPRNDSGSQSITSESHQNSHAKSIFKKPHSNFDTVDLHKSISVSEVSSWNVRENGPGLSSSAIARHEHYKKELHAREKNSINPQSNNDVGTCLSPTAVQRRRHYKEVLKVQMAQQGSRLATQE</sequence>